<reference evidence="1 2" key="1">
    <citation type="submission" date="2018-12" db="EMBL/GenBank/DDBJ databases">
        <title>Rubrispira sanarue gen. nov., sp., nov., a member of the order Silvanigrellales, isolated from a brackish lake in Hamamatsu Japan.</title>
        <authorList>
            <person name="Maejima Y."/>
            <person name="Iino T."/>
            <person name="Muraguchi Y."/>
            <person name="Fukuda K."/>
            <person name="Nojiri H."/>
            <person name="Ohkuma M."/>
            <person name="Moriuchi R."/>
            <person name="Dohra H."/>
            <person name="Kimbara K."/>
            <person name="Shintani M."/>
        </authorList>
    </citation>
    <scope>NUCLEOTIDE SEQUENCE [LARGE SCALE GENOMIC DNA]</scope>
    <source>
        <strain evidence="1 2">RF1110005</strain>
    </source>
</reference>
<evidence type="ECO:0000313" key="1">
    <source>
        <dbReference type="EMBL" id="BBH54524.1"/>
    </source>
</evidence>
<organism evidence="1 2">
    <name type="scientific">Fluviispira sanaruensis</name>
    <dbReference type="NCBI Taxonomy" id="2493639"/>
    <lineage>
        <taxon>Bacteria</taxon>
        <taxon>Pseudomonadati</taxon>
        <taxon>Bdellovibrionota</taxon>
        <taxon>Oligoflexia</taxon>
        <taxon>Silvanigrellales</taxon>
        <taxon>Silvanigrellaceae</taxon>
        <taxon>Fluviispira</taxon>
    </lineage>
</organism>
<protein>
    <submittedName>
        <fullName evidence="1">Uncharacterized protein</fullName>
    </submittedName>
</protein>
<keyword evidence="2" id="KW-1185">Reference proteome</keyword>
<dbReference type="RefSeq" id="WP_130612426.1">
    <property type="nucleotide sequence ID" value="NZ_AP019368.1"/>
</dbReference>
<proteinExistence type="predicted"/>
<name>A0A4P2VQG1_FLUSA</name>
<accession>A0A4P2VQG1</accession>
<gene>
    <name evidence="1" type="ORF">JCM31447_29950</name>
</gene>
<evidence type="ECO:0000313" key="2">
    <source>
        <dbReference type="Proteomes" id="UP000291236"/>
    </source>
</evidence>
<sequence length="241" mass="28067">MNNFNILIKISLAFSLLQNIPALSYPSIKSIAAPCFGISCIESDSFENYVVLTQSKPQTNDDDSFFVYDLSSNNPIQFSYDVLYLLFQENNYKNIHNAEISELLEKRLKIINSEDLKMSDLFMNLVIVSEMTHKEILQAPLAVTLSSPYEENQFKLNELKNINRILAILKTYLTMTIIYDIFGIDNTSYESLSRDNKFEVLENHNKLKNLFTAFILERSEENKIKIYKFLRKIRKKQAEKN</sequence>
<dbReference type="Proteomes" id="UP000291236">
    <property type="component" value="Chromosome"/>
</dbReference>
<dbReference type="KEGG" id="sbf:JCM31447_29950"/>
<dbReference type="EMBL" id="AP019368">
    <property type="protein sequence ID" value="BBH54524.1"/>
    <property type="molecule type" value="Genomic_DNA"/>
</dbReference>
<dbReference type="AlphaFoldDB" id="A0A4P2VQG1"/>